<dbReference type="SUPFAM" id="SSF51338">
    <property type="entry name" value="Composite domain of metallo-dependent hydrolases"/>
    <property type="match status" value="1"/>
</dbReference>
<keyword evidence="3" id="KW-1185">Reference proteome</keyword>
<dbReference type="Pfam" id="PF07969">
    <property type="entry name" value="Amidohydro_3"/>
    <property type="match status" value="1"/>
</dbReference>
<dbReference type="KEGG" id="spha:D3Y57_03480"/>
<proteinExistence type="predicted"/>
<organism evidence="2 3">
    <name type="scientific">Sphingomonas paeninsulae</name>
    <dbReference type="NCBI Taxonomy" id="2319844"/>
    <lineage>
        <taxon>Bacteria</taxon>
        <taxon>Pseudomonadati</taxon>
        <taxon>Pseudomonadota</taxon>
        <taxon>Alphaproteobacteria</taxon>
        <taxon>Sphingomonadales</taxon>
        <taxon>Sphingomonadaceae</taxon>
        <taxon>Sphingomonas</taxon>
    </lineage>
</organism>
<evidence type="ECO:0000259" key="1">
    <source>
        <dbReference type="Pfam" id="PF07969"/>
    </source>
</evidence>
<accession>A0A494TI50</accession>
<dbReference type="InterPro" id="IPR011059">
    <property type="entry name" value="Metal-dep_hydrolase_composite"/>
</dbReference>
<dbReference type="PANTHER" id="PTHR11647:SF1">
    <property type="entry name" value="COLLAPSIN RESPONSE MEDIATOR PROTEIN"/>
    <property type="match status" value="1"/>
</dbReference>
<dbReference type="Gene3D" id="2.30.40.10">
    <property type="entry name" value="Urease, subunit C, domain 1"/>
    <property type="match status" value="1"/>
</dbReference>
<dbReference type="Proteomes" id="UP000276254">
    <property type="component" value="Plasmid unnamed1"/>
</dbReference>
<dbReference type="InterPro" id="IPR032466">
    <property type="entry name" value="Metal_Hydrolase"/>
</dbReference>
<evidence type="ECO:0000313" key="2">
    <source>
        <dbReference type="EMBL" id="AYJ85108.1"/>
    </source>
</evidence>
<dbReference type="RefSeq" id="WP_121151369.1">
    <property type="nucleotide sequence ID" value="NZ_CP032828.1"/>
</dbReference>
<keyword evidence="2" id="KW-0614">Plasmid</keyword>
<dbReference type="SUPFAM" id="SSF51556">
    <property type="entry name" value="Metallo-dependent hydrolases"/>
    <property type="match status" value="1"/>
</dbReference>
<dbReference type="GO" id="GO:0016812">
    <property type="term" value="F:hydrolase activity, acting on carbon-nitrogen (but not peptide) bonds, in cyclic amides"/>
    <property type="evidence" value="ECO:0007669"/>
    <property type="project" value="TreeGrafter"/>
</dbReference>
<dbReference type="InterPro" id="IPR013108">
    <property type="entry name" value="Amidohydro_3"/>
</dbReference>
<protein>
    <submittedName>
        <fullName evidence="2">D-aminoacylase</fullName>
    </submittedName>
</protein>
<dbReference type="InterPro" id="IPR050378">
    <property type="entry name" value="Metallo-dep_Hydrolases_sf"/>
</dbReference>
<dbReference type="GO" id="GO:0005829">
    <property type="term" value="C:cytosol"/>
    <property type="evidence" value="ECO:0007669"/>
    <property type="project" value="TreeGrafter"/>
</dbReference>
<dbReference type="EMBL" id="CP032828">
    <property type="protein sequence ID" value="AYJ85108.1"/>
    <property type="molecule type" value="Genomic_DNA"/>
</dbReference>
<dbReference type="OrthoDB" id="9766983at2"/>
<dbReference type="PANTHER" id="PTHR11647">
    <property type="entry name" value="HYDRANTOINASE/DIHYDROPYRIMIDINASE FAMILY MEMBER"/>
    <property type="match status" value="1"/>
</dbReference>
<geneLocation type="plasmid" evidence="2">
    <name>unnamed1</name>
</geneLocation>
<gene>
    <name evidence="2" type="ORF">D3Y57_03480</name>
</gene>
<evidence type="ECO:0000313" key="3">
    <source>
        <dbReference type="Proteomes" id="UP000276254"/>
    </source>
</evidence>
<sequence length="579" mass="61729">MPDFDLIIRGGTVHDGDGGAARVADVAVRNGLIAVIGEVTGTATEEINARGRIVTPGFIDVHTHYDGQAMWENTLTPSSGHGVTSVVMGNCGVGFAPCRPGQRDMLVAVMEGVEDVPEVVMTAGLPWNWETFPEYLDALAARELDIDVAAQLPHSALRVYVMGERAATSEPPTADDLARMRALTAEAITAGAIGVTTSRNLMHRTKAGDLAPSLFSEEDELGALAGGLSDAGAGVLQIIPRIMGDAGDEIALIRRLAGVAGRPTSYSLLQMPAGPEDAWRIYLRETANAVAAGLTIRAQVAPRPVGMFYGLNLSFHPFSLHPSFKAIAELPLAEKVAKMRDPEFRAKLLAEEPEDTNPVFLKTVEAARFAYEMSDPPVYNPDRADRLDVRATAAGVSFENYVYDLLLKNDGHALLYQAGANYRDSNYDAVGEMLADANTIVGLADGGAHYGMICDASFPTYVLQYWARDADAAVRIPLPEAVAALTSAPADTVGFADRGRLRPGYKADLNVIDFDALRLHSPTVAHDLPAGGRRLRQVADGYVATIVSGVVTYRNGAATGALPGRLVRQQDAVLRKTVA</sequence>
<name>A0A494TI50_SPHPE</name>
<dbReference type="CDD" id="cd01297">
    <property type="entry name" value="D-aminoacylase"/>
    <property type="match status" value="1"/>
</dbReference>
<reference evidence="2 3" key="1">
    <citation type="submission" date="2018-09" db="EMBL/GenBank/DDBJ databases">
        <title>Sphingomonas peninsula sp. nov., isolated from fildes peninsula, Antarctic soil.</title>
        <authorList>
            <person name="Yingchao G."/>
        </authorList>
    </citation>
    <scope>NUCLEOTIDE SEQUENCE [LARGE SCALE GENOMIC DNA]</scope>
    <source>
        <strain evidence="2 3">YZ-8</strain>
        <plasmid evidence="2 3">unnamed1</plasmid>
    </source>
</reference>
<feature type="domain" description="Amidohydrolase 3" evidence="1">
    <location>
        <begin position="45"/>
        <end position="553"/>
    </location>
</feature>
<dbReference type="AlphaFoldDB" id="A0A494TI50"/>
<dbReference type="Gene3D" id="3.20.20.140">
    <property type="entry name" value="Metal-dependent hydrolases"/>
    <property type="match status" value="2"/>
</dbReference>